<protein>
    <recommendedName>
        <fullName evidence="2">Membrane protein 6-pyruvoyl-tetrahydropterin synthase-related domain-containing protein</fullName>
    </recommendedName>
</protein>
<sequence>MKRHINNIFAYSTFLILSIAVMSGVLRNISTVMYGQPGDPFFDIWKSWYFKYAFLHNKPFYFSDFLGAPFGSDLTQIPYHLFWDKLFFVVTLISNEVFAYNLFMFLSFFLSGIIMYHLVFYLTRDRAVSIFSGIAYMFCPYHLAHSLGHLGLASIQWLPLLLLFILKAFDTAELKNFALLSLSLLLVFISNYYYGVFSYLIVLVFILSFIIINRVKVTFKIVSSFTISFLIAIILTLIIALPPYLNTLGRPIDAPGSTDITYAAPLKDLFTGSARPLSYLLPSYMHPIFGSFTKLLVGFPLYGDTETEHSLYLGIFPLILSWLAIRRRTKISKLFLILLVATVIFSMPPYIKLLSLKIYLPQFFIFKTLPSFRTFARFGIFAMLCISVLAGFGLKELLRRARNKKMRVLIYAISIAIVLFEFLVNPFQYKFDLGKAPEVYKWLAQEKGDFIICEYPLNKAPVFRGDWLIWQRIHGKRTADVAPHGSYSSRFRKDIFKLQDANTPGILKWLGVKYAIVHLDDMKESESLDIVGILPNFNKQEGLKLVKRFKESNIEIYEVTAKPINPESAEGEEL</sequence>
<feature type="transmembrane region" description="Helical" evidence="1">
    <location>
        <begin position="309"/>
        <end position="325"/>
    </location>
</feature>
<feature type="transmembrane region" description="Helical" evidence="1">
    <location>
        <begin position="150"/>
        <end position="169"/>
    </location>
</feature>
<organism evidence="3 4">
    <name type="scientific">Candidatus Aquitaenariimonas noxiae</name>
    <dbReference type="NCBI Taxonomy" id="1974741"/>
    <lineage>
        <taxon>Bacteria</taxon>
        <taxon>Pseudomonadati</taxon>
        <taxon>Candidatus Omnitrophota</taxon>
        <taxon>Candidatus Aquitaenariimonas</taxon>
    </lineage>
</organism>
<feature type="transmembrane region" description="Helical" evidence="1">
    <location>
        <begin position="375"/>
        <end position="394"/>
    </location>
</feature>
<evidence type="ECO:0000313" key="3">
    <source>
        <dbReference type="EMBL" id="PIU41096.1"/>
    </source>
</evidence>
<feature type="transmembrane region" description="Helical" evidence="1">
    <location>
        <begin position="406"/>
        <end position="424"/>
    </location>
</feature>
<keyword evidence="1" id="KW-0472">Membrane</keyword>
<keyword evidence="1" id="KW-1133">Transmembrane helix</keyword>
<evidence type="ECO:0000313" key="4">
    <source>
        <dbReference type="Proteomes" id="UP000230052"/>
    </source>
</evidence>
<name>A0A2J0L1G5_9BACT</name>
<accession>A0A2J0L1G5</accession>
<feature type="transmembrane region" description="Helical" evidence="1">
    <location>
        <begin position="334"/>
        <end position="355"/>
    </location>
</feature>
<evidence type="ECO:0000256" key="1">
    <source>
        <dbReference type="SAM" id="Phobius"/>
    </source>
</evidence>
<gene>
    <name evidence="3" type="ORF">COS99_07100</name>
</gene>
<feature type="transmembrane region" description="Helical" evidence="1">
    <location>
        <begin position="98"/>
        <end position="120"/>
    </location>
</feature>
<proteinExistence type="predicted"/>
<feature type="transmembrane region" description="Helical" evidence="1">
    <location>
        <begin position="227"/>
        <end position="245"/>
    </location>
</feature>
<evidence type="ECO:0000259" key="2">
    <source>
        <dbReference type="Pfam" id="PF10131"/>
    </source>
</evidence>
<comment type="caution">
    <text evidence="3">The sequence shown here is derived from an EMBL/GenBank/DDBJ whole genome shotgun (WGS) entry which is preliminary data.</text>
</comment>
<dbReference type="AlphaFoldDB" id="A0A2J0L1G5"/>
<dbReference type="InterPro" id="IPR018776">
    <property type="entry name" value="Membrane_prot_PTPS-rel_domain"/>
</dbReference>
<feature type="domain" description="Membrane protein 6-pyruvoyl-tetrahydropterin synthase-related" evidence="2">
    <location>
        <begin position="89"/>
        <end position="425"/>
    </location>
</feature>
<reference evidence="3 4" key="1">
    <citation type="submission" date="2017-09" db="EMBL/GenBank/DDBJ databases">
        <title>Depth-based differentiation of microbial function through sediment-hosted aquifers and enrichment of novel symbionts in the deep terrestrial subsurface.</title>
        <authorList>
            <person name="Probst A.J."/>
            <person name="Ladd B."/>
            <person name="Jarett J.K."/>
            <person name="Geller-Mcgrath D.E."/>
            <person name="Sieber C.M."/>
            <person name="Emerson J.B."/>
            <person name="Anantharaman K."/>
            <person name="Thomas B.C."/>
            <person name="Malmstrom R."/>
            <person name="Stieglmeier M."/>
            <person name="Klingl A."/>
            <person name="Woyke T."/>
            <person name="Ryan C.M."/>
            <person name="Banfield J.F."/>
        </authorList>
    </citation>
    <scope>NUCLEOTIDE SEQUENCE [LARGE SCALE GENOMIC DNA]</scope>
    <source>
        <strain evidence="3">CG07_land_8_20_14_0_80_42_15</strain>
    </source>
</reference>
<keyword evidence="1" id="KW-0812">Transmembrane</keyword>
<dbReference type="Pfam" id="PF10131">
    <property type="entry name" value="PTPS_related"/>
    <property type="match status" value="1"/>
</dbReference>
<dbReference type="EMBL" id="PEWV01000071">
    <property type="protein sequence ID" value="PIU41096.1"/>
    <property type="molecule type" value="Genomic_DNA"/>
</dbReference>
<dbReference type="Proteomes" id="UP000230052">
    <property type="component" value="Unassembled WGS sequence"/>
</dbReference>
<feature type="transmembrane region" description="Helical" evidence="1">
    <location>
        <begin position="7"/>
        <end position="26"/>
    </location>
</feature>